<gene>
    <name evidence="2" type="ORF">QOL99_05620</name>
</gene>
<name>A0ABT7JI45_9DEIO</name>
<comment type="caution">
    <text evidence="2">The sequence shown here is derived from an EMBL/GenBank/DDBJ whole genome shotgun (WGS) entry which is preliminary data.</text>
</comment>
<sequence>MRQQNPCAFARQAAVLREASAEFTRLWAGPQVQAHRSARTVMRHPEAGELALNASWLQVMGAAHLKLLVYTVERGSPTAALSAPLASER</sequence>
<proteinExistence type="predicted"/>
<dbReference type="RefSeq" id="WP_285522152.1">
    <property type="nucleotide sequence ID" value="NZ_JASNGB010000032.1"/>
</dbReference>
<evidence type="ECO:0000313" key="2">
    <source>
        <dbReference type="EMBL" id="MDL2343628.1"/>
    </source>
</evidence>
<dbReference type="Proteomes" id="UP001302059">
    <property type="component" value="Unassembled WGS sequence"/>
</dbReference>
<dbReference type="EMBL" id="JASNGB010000032">
    <property type="protein sequence ID" value="MDL2343628.1"/>
    <property type="molecule type" value="Genomic_DNA"/>
</dbReference>
<evidence type="ECO:0000259" key="1">
    <source>
        <dbReference type="Pfam" id="PF17765"/>
    </source>
</evidence>
<dbReference type="InterPro" id="IPR041413">
    <property type="entry name" value="MLTR_LBD"/>
</dbReference>
<protein>
    <recommendedName>
        <fullName evidence="1">MmyB-like transcription regulator ligand binding domain-containing protein</fullName>
    </recommendedName>
</protein>
<dbReference type="Pfam" id="PF17765">
    <property type="entry name" value="MLTR_LBD"/>
    <property type="match status" value="1"/>
</dbReference>
<organism evidence="2 3">
    <name type="scientific">Deinococcus rhizophilus</name>
    <dbReference type="NCBI Taxonomy" id="3049544"/>
    <lineage>
        <taxon>Bacteria</taxon>
        <taxon>Thermotogati</taxon>
        <taxon>Deinococcota</taxon>
        <taxon>Deinococci</taxon>
        <taxon>Deinococcales</taxon>
        <taxon>Deinococcaceae</taxon>
        <taxon>Deinococcus</taxon>
    </lineage>
</organism>
<keyword evidence="3" id="KW-1185">Reference proteome</keyword>
<dbReference type="Gene3D" id="3.30.450.180">
    <property type="match status" value="1"/>
</dbReference>
<accession>A0ABT7JI45</accession>
<reference evidence="2 3" key="1">
    <citation type="submission" date="2023-05" db="EMBL/GenBank/DDBJ databases">
        <authorList>
            <person name="Gao F."/>
        </authorList>
    </citation>
    <scope>NUCLEOTIDE SEQUENCE [LARGE SCALE GENOMIC DNA]</scope>
    <source>
        <strain evidence="2 3">MIMF12</strain>
    </source>
</reference>
<evidence type="ECO:0000313" key="3">
    <source>
        <dbReference type="Proteomes" id="UP001302059"/>
    </source>
</evidence>
<feature type="domain" description="MmyB-like transcription regulator ligand binding" evidence="1">
    <location>
        <begin position="8"/>
        <end position="80"/>
    </location>
</feature>